<proteinExistence type="inferred from homology"/>
<dbReference type="PANTHER" id="PTHR42978:SF2">
    <property type="entry name" value="102 KBASES UNSTABLE REGION: FROM 1 TO 119443"/>
    <property type="match status" value="1"/>
</dbReference>
<evidence type="ECO:0000256" key="1">
    <source>
        <dbReference type="ARBA" id="ARBA00001947"/>
    </source>
</evidence>
<comment type="catalytic activity">
    <reaction evidence="6">
        <text>3',5'-cyclic CMP + H2O = CMP + H(+)</text>
        <dbReference type="Rhea" id="RHEA:72675"/>
        <dbReference type="ChEBI" id="CHEBI:15377"/>
        <dbReference type="ChEBI" id="CHEBI:15378"/>
        <dbReference type="ChEBI" id="CHEBI:58003"/>
        <dbReference type="ChEBI" id="CHEBI:60377"/>
    </reaction>
    <physiologicalReaction direction="left-to-right" evidence="6">
        <dbReference type="Rhea" id="RHEA:72676"/>
    </physiologicalReaction>
</comment>
<name>A0A920CVG9_9BACL</name>
<evidence type="ECO:0000256" key="7">
    <source>
        <dbReference type="ARBA" id="ARBA00034301"/>
    </source>
</evidence>
<evidence type="ECO:0000256" key="4">
    <source>
        <dbReference type="ARBA" id="ARBA00022801"/>
    </source>
</evidence>
<reference evidence="10" key="1">
    <citation type="submission" date="2021-03" db="EMBL/GenBank/DDBJ databases">
        <title>Antimicrobial resistance genes in bacteria isolated from Japanese honey, and their potential for conferring macrolide and lincosamide resistance in the American foulbrood pathogen Paenibacillus larvae.</title>
        <authorList>
            <person name="Okamoto M."/>
            <person name="Kumagai M."/>
            <person name="Kanamori H."/>
            <person name="Takamatsu D."/>
        </authorList>
    </citation>
    <scope>NUCLEOTIDE SEQUENCE</scope>
    <source>
        <strain evidence="10">J40TS1</strain>
    </source>
</reference>
<accession>A0A920CVG9</accession>
<organism evidence="10 11">
    <name type="scientific">Paenibacillus montaniterrae</name>
    <dbReference type="NCBI Taxonomy" id="429341"/>
    <lineage>
        <taxon>Bacteria</taxon>
        <taxon>Bacillati</taxon>
        <taxon>Bacillota</taxon>
        <taxon>Bacilli</taxon>
        <taxon>Bacillales</taxon>
        <taxon>Paenibacillaceae</taxon>
        <taxon>Paenibacillus</taxon>
    </lineage>
</organism>
<dbReference type="EMBL" id="BOSE01000007">
    <property type="protein sequence ID" value="GIP18127.1"/>
    <property type="molecule type" value="Genomic_DNA"/>
</dbReference>
<comment type="function">
    <text evidence="7">Counteracts the endogenous Pycsar antiviral defense system. Phosphodiesterase that enables metal-dependent hydrolysis of host cyclic nucleotide Pycsar defense signals such as cCMP and cUMP.</text>
</comment>
<dbReference type="Pfam" id="PF00753">
    <property type="entry name" value="Lactamase_B"/>
    <property type="match status" value="1"/>
</dbReference>
<dbReference type="Gene3D" id="3.60.15.10">
    <property type="entry name" value="Ribonuclease Z/Hydroxyacylglutathione hydrolase-like"/>
    <property type="match status" value="1"/>
</dbReference>
<dbReference type="SMART" id="SM00849">
    <property type="entry name" value="Lactamase_B"/>
    <property type="match status" value="1"/>
</dbReference>
<comment type="similarity">
    <text evidence="2">Belongs to the metallo-beta-lactamase superfamily.</text>
</comment>
<protein>
    <recommendedName>
        <fullName evidence="9">Metallo-beta-lactamase domain-containing protein</fullName>
    </recommendedName>
</protein>
<evidence type="ECO:0000256" key="2">
    <source>
        <dbReference type="ARBA" id="ARBA00007749"/>
    </source>
</evidence>
<gene>
    <name evidence="10" type="ORF">J40TS1_37690</name>
</gene>
<feature type="domain" description="Metallo-beta-lactamase" evidence="9">
    <location>
        <begin position="30"/>
        <end position="213"/>
    </location>
</feature>
<evidence type="ECO:0000256" key="6">
    <source>
        <dbReference type="ARBA" id="ARBA00034221"/>
    </source>
</evidence>
<keyword evidence="3" id="KW-0479">Metal-binding</keyword>
<comment type="catalytic activity">
    <reaction evidence="8">
        <text>3',5'-cyclic UMP + H2O = UMP + H(+)</text>
        <dbReference type="Rhea" id="RHEA:70575"/>
        <dbReference type="ChEBI" id="CHEBI:15377"/>
        <dbReference type="ChEBI" id="CHEBI:15378"/>
        <dbReference type="ChEBI" id="CHEBI:57865"/>
        <dbReference type="ChEBI" id="CHEBI:184387"/>
    </reaction>
    <physiologicalReaction direction="left-to-right" evidence="8">
        <dbReference type="Rhea" id="RHEA:70576"/>
    </physiologicalReaction>
</comment>
<dbReference type="InterPro" id="IPR051013">
    <property type="entry name" value="MBL_superfamily_lactonases"/>
</dbReference>
<dbReference type="InterPro" id="IPR001279">
    <property type="entry name" value="Metallo-B-lactamas"/>
</dbReference>
<dbReference type="GO" id="GO:0016787">
    <property type="term" value="F:hydrolase activity"/>
    <property type="evidence" value="ECO:0007669"/>
    <property type="project" value="UniProtKB-KW"/>
</dbReference>
<keyword evidence="11" id="KW-1185">Reference proteome</keyword>
<evidence type="ECO:0000256" key="8">
    <source>
        <dbReference type="ARBA" id="ARBA00048505"/>
    </source>
</evidence>
<evidence type="ECO:0000256" key="3">
    <source>
        <dbReference type="ARBA" id="ARBA00022723"/>
    </source>
</evidence>
<evidence type="ECO:0000259" key="9">
    <source>
        <dbReference type="SMART" id="SM00849"/>
    </source>
</evidence>
<comment type="cofactor">
    <cofactor evidence="1">
        <name>Zn(2+)</name>
        <dbReference type="ChEBI" id="CHEBI:29105"/>
    </cofactor>
</comment>
<dbReference type="GO" id="GO:0046872">
    <property type="term" value="F:metal ion binding"/>
    <property type="evidence" value="ECO:0007669"/>
    <property type="project" value="UniProtKB-KW"/>
</dbReference>
<dbReference type="Proteomes" id="UP000683139">
    <property type="component" value="Unassembled WGS sequence"/>
</dbReference>
<evidence type="ECO:0000256" key="5">
    <source>
        <dbReference type="ARBA" id="ARBA00022833"/>
    </source>
</evidence>
<dbReference type="PANTHER" id="PTHR42978">
    <property type="entry name" value="QUORUM-QUENCHING LACTONASE YTNP-RELATED-RELATED"/>
    <property type="match status" value="1"/>
</dbReference>
<comment type="caution">
    <text evidence="10">The sequence shown here is derived from an EMBL/GenBank/DDBJ whole genome shotgun (WGS) entry which is preliminary data.</text>
</comment>
<keyword evidence="5" id="KW-0862">Zinc</keyword>
<dbReference type="InterPro" id="IPR036866">
    <property type="entry name" value="RibonucZ/Hydroxyglut_hydro"/>
</dbReference>
<keyword evidence="4" id="KW-0378">Hydrolase</keyword>
<dbReference type="SUPFAM" id="SSF56281">
    <property type="entry name" value="Metallo-hydrolase/oxidoreductase"/>
    <property type="match status" value="1"/>
</dbReference>
<sequence length="232" mass="27090">MNLYAIKFGESSLFAKYIYRDIKSDEKMQISWSYYLAQYNNKTILFDVGFRDQIIAEKWGITLINIEDEINHLTNLNQIDVIFITHSHFDHIDNLDLFRDSLIIISYDEYMNVINNGKPSTRERLLKENVITVKNEFLFDNKFKFKVIGGHSIGSSVIYFEENDKSYVITGDECYNCSNLIGNRPIGVYSNTEKNESFISDALQNEYIPLPCHDLNLFNKYKKISSNIVQII</sequence>
<dbReference type="AlphaFoldDB" id="A0A920CVG9"/>
<evidence type="ECO:0000313" key="11">
    <source>
        <dbReference type="Proteomes" id="UP000683139"/>
    </source>
</evidence>
<dbReference type="RefSeq" id="WP_213518147.1">
    <property type="nucleotide sequence ID" value="NZ_BOSE01000007.1"/>
</dbReference>
<evidence type="ECO:0000313" key="10">
    <source>
        <dbReference type="EMBL" id="GIP18127.1"/>
    </source>
</evidence>